<evidence type="ECO:0000313" key="3">
    <source>
        <dbReference type="Proteomes" id="UP000662888"/>
    </source>
</evidence>
<dbReference type="RefSeq" id="WP_054266088.1">
    <property type="nucleotide sequence ID" value="NZ_CP065053.1"/>
</dbReference>
<proteinExistence type="predicted"/>
<feature type="transmembrane region" description="Helical" evidence="1">
    <location>
        <begin position="35"/>
        <end position="54"/>
    </location>
</feature>
<keyword evidence="3" id="KW-1185">Reference proteome</keyword>
<name>A0AA48WG85_9BURK</name>
<evidence type="ECO:0000313" key="2">
    <source>
        <dbReference type="EMBL" id="QPI52140.1"/>
    </source>
</evidence>
<gene>
    <name evidence="2" type="ORF">IV454_11925</name>
</gene>
<sequence length="68" mass="7429">MQKLNSKAQLNWILLRGAIAFALGAGVVVTRGMDASAWLVVTAVPAALTAFNVWRWRRSRMAANDPAF</sequence>
<protein>
    <recommendedName>
        <fullName evidence="4">DUF202 domain-containing protein</fullName>
    </recommendedName>
</protein>
<dbReference type="EMBL" id="CP065053">
    <property type="protein sequence ID" value="QPI52140.1"/>
    <property type="molecule type" value="Genomic_DNA"/>
</dbReference>
<keyword evidence="1" id="KW-0472">Membrane</keyword>
<keyword evidence="1" id="KW-1133">Transmembrane helix</keyword>
<keyword evidence="1" id="KW-0812">Transmembrane</keyword>
<evidence type="ECO:0008006" key="4">
    <source>
        <dbReference type="Google" id="ProtNLM"/>
    </source>
</evidence>
<accession>A0AA48WG85</accession>
<evidence type="ECO:0000256" key="1">
    <source>
        <dbReference type="SAM" id="Phobius"/>
    </source>
</evidence>
<organism evidence="2 3">
    <name type="scientific">Massilia antarctica</name>
    <dbReference type="NCBI Taxonomy" id="2765360"/>
    <lineage>
        <taxon>Bacteria</taxon>
        <taxon>Pseudomonadati</taxon>
        <taxon>Pseudomonadota</taxon>
        <taxon>Betaproteobacteria</taxon>
        <taxon>Burkholderiales</taxon>
        <taxon>Oxalobacteraceae</taxon>
        <taxon>Telluria group</taxon>
        <taxon>Massilia</taxon>
    </lineage>
</organism>
<dbReference type="Proteomes" id="UP000662888">
    <property type="component" value="Chromosome"/>
</dbReference>
<reference evidence="2 3" key="1">
    <citation type="submission" date="2020-11" db="EMBL/GenBank/DDBJ databases">
        <authorList>
            <person name="Sun Q."/>
        </authorList>
    </citation>
    <scope>NUCLEOTIDE SEQUENCE [LARGE SCALE GENOMIC DNA]</scope>
    <source>
        <strain evidence="2 3">P8398</strain>
    </source>
</reference>
<feature type="transmembrane region" description="Helical" evidence="1">
    <location>
        <begin position="12"/>
        <end position="29"/>
    </location>
</feature>